<evidence type="ECO:0000256" key="7">
    <source>
        <dbReference type="ARBA" id="ARBA00023136"/>
    </source>
</evidence>
<accession>A0A3A1PS64</accession>
<comment type="similarity">
    <text evidence="2">Belongs to the auxin efflux carrier (TC 2.A.69) family.</text>
</comment>
<evidence type="ECO:0000313" key="11">
    <source>
        <dbReference type="Proteomes" id="UP000067422"/>
    </source>
</evidence>
<keyword evidence="6 8" id="KW-1133">Transmembrane helix</keyword>
<dbReference type="EMBL" id="QOUW02000135">
    <property type="protein sequence ID" value="RIW05261.1"/>
    <property type="molecule type" value="Genomic_DNA"/>
</dbReference>
<evidence type="ECO:0000256" key="4">
    <source>
        <dbReference type="ARBA" id="ARBA00022475"/>
    </source>
</evidence>
<feature type="transmembrane region" description="Helical" evidence="8">
    <location>
        <begin position="247"/>
        <end position="266"/>
    </location>
</feature>
<protein>
    <submittedName>
        <fullName evidence="10">AEC family transporter</fullName>
    </submittedName>
</protein>
<dbReference type="OrthoDB" id="9786439at2"/>
<feature type="transmembrane region" description="Helical" evidence="8">
    <location>
        <begin position="52"/>
        <end position="71"/>
    </location>
</feature>
<evidence type="ECO:0000256" key="1">
    <source>
        <dbReference type="ARBA" id="ARBA00004651"/>
    </source>
</evidence>
<gene>
    <name evidence="9" type="ORF">AL538_15480</name>
    <name evidence="10" type="ORF">DS957_022995</name>
</gene>
<dbReference type="PANTHER" id="PTHR36838:SF4">
    <property type="entry name" value="AUXIN EFFLUX CARRIER FAMILY PROTEIN"/>
    <property type="match status" value="1"/>
</dbReference>
<evidence type="ECO:0000313" key="9">
    <source>
        <dbReference type="EMBL" id="AMF99017.2"/>
    </source>
</evidence>
<comment type="subcellular location">
    <subcellularLocation>
        <location evidence="1">Cell membrane</location>
        <topology evidence="1">Multi-pass membrane protein</topology>
    </subcellularLocation>
</comment>
<evidence type="ECO:0000256" key="2">
    <source>
        <dbReference type="ARBA" id="ARBA00010145"/>
    </source>
</evidence>
<reference evidence="9" key="2">
    <citation type="submission" date="2018-01" db="EMBL/GenBank/DDBJ databases">
        <title>FDA dAtabase for Regulatory Grade micrObial Sequences (FDA-ARGOS): Supporting development and validation of Infectious Disease Dx tests.</title>
        <authorList>
            <person name="Hoffmann M."/>
            <person name="Allard M."/>
            <person name="Evans P."/>
            <person name="Brown E."/>
            <person name="Tallon L."/>
            <person name="Sadzewicz L."/>
            <person name="Sengamalay N."/>
            <person name="Ott S."/>
            <person name="Godinez A."/>
            <person name="Nagaraj S."/>
            <person name="Vyas G."/>
            <person name="Aluvathingal J."/>
            <person name="Nadendla S."/>
            <person name="Geyer C."/>
            <person name="Sichtig H."/>
        </authorList>
    </citation>
    <scope>NUCLEOTIDE SEQUENCE</scope>
    <source>
        <strain evidence="9">FDAARGOS_107</strain>
    </source>
</reference>
<keyword evidence="4" id="KW-1003">Cell membrane</keyword>
<dbReference type="Gene3D" id="1.20.1530.20">
    <property type="match status" value="1"/>
</dbReference>
<dbReference type="InterPro" id="IPR004776">
    <property type="entry name" value="Mem_transp_PIN-like"/>
</dbReference>
<dbReference type="Proteomes" id="UP000067422">
    <property type="component" value="Chromosome 1"/>
</dbReference>
<evidence type="ECO:0000256" key="6">
    <source>
        <dbReference type="ARBA" id="ARBA00022989"/>
    </source>
</evidence>
<feature type="transmembrane region" description="Helical" evidence="8">
    <location>
        <begin position="298"/>
        <end position="323"/>
    </location>
</feature>
<evidence type="ECO:0000256" key="5">
    <source>
        <dbReference type="ARBA" id="ARBA00022692"/>
    </source>
</evidence>
<dbReference type="GO" id="GO:0055085">
    <property type="term" value="P:transmembrane transport"/>
    <property type="evidence" value="ECO:0007669"/>
    <property type="project" value="InterPro"/>
</dbReference>
<feature type="transmembrane region" description="Helical" evidence="8">
    <location>
        <begin position="142"/>
        <end position="164"/>
    </location>
</feature>
<evidence type="ECO:0000256" key="3">
    <source>
        <dbReference type="ARBA" id="ARBA00022448"/>
    </source>
</evidence>
<dbReference type="GO" id="GO:0005886">
    <property type="term" value="C:plasma membrane"/>
    <property type="evidence" value="ECO:0007669"/>
    <property type="project" value="UniProtKB-SubCell"/>
</dbReference>
<keyword evidence="7 8" id="KW-0472">Membrane</keyword>
<keyword evidence="5 8" id="KW-0812">Transmembrane</keyword>
<reference evidence="10 12" key="3">
    <citation type="submission" date="2018-08" db="EMBL/GenBank/DDBJ databases">
        <title>Vibrio harveyi strains pathogenic to white snook Centropomus viridis Lockington (1877) and potential probiotic bacteria.</title>
        <authorList>
            <person name="Soto-Rodriguez S."/>
            <person name="Gomez-Gil B."/>
            <person name="Lozano-Olvera R."/>
        </authorList>
    </citation>
    <scope>NUCLEOTIDE SEQUENCE [LARGE SCALE GENOMIC DNA]</scope>
    <source>
        <strain evidence="10 12">CAIM 1508</strain>
    </source>
</reference>
<dbReference type="EMBL" id="CP014038">
    <property type="protein sequence ID" value="AMF99017.2"/>
    <property type="molecule type" value="Genomic_DNA"/>
</dbReference>
<evidence type="ECO:0000313" key="10">
    <source>
        <dbReference type="EMBL" id="RIW05261.1"/>
    </source>
</evidence>
<keyword evidence="11" id="KW-1185">Reference proteome</keyword>
<reference evidence="11" key="1">
    <citation type="submission" date="2015-12" db="EMBL/GenBank/DDBJ databases">
        <title>FDA dAtabase for Regulatory Grade micrObial Sequences (FDA-ARGOS): Supporting development and validation of Infectious Disease Dx tests.</title>
        <authorList>
            <person name="Hoffmann M."/>
            <person name="Allard M."/>
            <person name="Evans P."/>
            <person name="Brown E."/>
            <person name="Tallon L.J."/>
            <person name="Sadzewicz L."/>
            <person name="Sengamalay N."/>
            <person name="Ott S."/>
            <person name="Godinez A."/>
            <person name="Nagaraj S."/>
            <person name="Vyas G."/>
            <person name="Aluvathingal J."/>
            <person name="Nadendla S."/>
            <person name="Geyer C."/>
            <person name="Sichtig H."/>
        </authorList>
    </citation>
    <scope>NUCLEOTIDE SEQUENCE [LARGE SCALE GENOMIC DNA]</scope>
    <source>
        <strain evidence="11">ATCC 43516</strain>
    </source>
</reference>
<sequence>MKLFSFAADTLMDAVLHQLQFSLSITGPICLMLVLGVVFKRIGLINDNFIEIGSKLVFQVTLPAMLFLSIVVSEHDFSAASGFVNYGIVASIAFFIFTYVSVKLFFKSSPDQGVLIQGGFRANTGIIGIAYVANAYGSQGVALAALYVAVTTFIYNVQAVICLSPKGATSGSQAAKMMVRTLTRNPLIIAIVSGMVFYLLSIPVPDVAIDAGNYLSKMTLPLALLCTGGSLDLSLMKKEKGPSWFASSYKLVVAPIVITTGAYLVGFRGIELGILFFMNASPVAAASYVMARSMGGNSVLAANIIALTTVLSTITCTLGIVILKSYNLI</sequence>
<feature type="transmembrane region" description="Helical" evidence="8">
    <location>
        <begin position="272"/>
        <end position="291"/>
    </location>
</feature>
<evidence type="ECO:0000313" key="12">
    <source>
        <dbReference type="Proteomes" id="UP000253437"/>
    </source>
</evidence>
<evidence type="ECO:0000256" key="8">
    <source>
        <dbReference type="SAM" id="Phobius"/>
    </source>
</evidence>
<keyword evidence="3" id="KW-0813">Transport</keyword>
<feature type="transmembrane region" description="Helical" evidence="8">
    <location>
        <begin position="118"/>
        <end position="136"/>
    </location>
</feature>
<dbReference type="InterPro" id="IPR038770">
    <property type="entry name" value="Na+/solute_symporter_sf"/>
</dbReference>
<dbReference type="Proteomes" id="UP000253437">
    <property type="component" value="Unassembled WGS sequence"/>
</dbReference>
<dbReference type="PANTHER" id="PTHR36838">
    <property type="entry name" value="AUXIN EFFLUX CARRIER FAMILY PROTEIN"/>
    <property type="match status" value="1"/>
</dbReference>
<dbReference type="AlphaFoldDB" id="A0A3A1PS64"/>
<organism evidence="10 12">
    <name type="scientific">Vibrio harveyi</name>
    <name type="common">Beneckea harveyi</name>
    <dbReference type="NCBI Taxonomy" id="669"/>
    <lineage>
        <taxon>Bacteria</taxon>
        <taxon>Pseudomonadati</taxon>
        <taxon>Pseudomonadota</taxon>
        <taxon>Gammaproteobacteria</taxon>
        <taxon>Vibrionales</taxon>
        <taxon>Vibrionaceae</taxon>
        <taxon>Vibrio</taxon>
    </lineage>
</organism>
<feature type="transmembrane region" description="Helical" evidence="8">
    <location>
        <begin position="185"/>
        <end position="202"/>
    </location>
</feature>
<feature type="transmembrane region" description="Helical" evidence="8">
    <location>
        <begin position="83"/>
        <end position="106"/>
    </location>
</feature>
<dbReference type="Pfam" id="PF03547">
    <property type="entry name" value="Mem_trans"/>
    <property type="match status" value="1"/>
</dbReference>
<feature type="transmembrane region" description="Helical" evidence="8">
    <location>
        <begin position="20"/>
        <end position="40"/>
    </location>
</feature>
<name>A0A3A1PS64_VIBHA</name>
<proteinExistence type="inferred from homology"/>